<evidence type="ECO:0000256" key="7">
    <source>
        <dbReference type="SAM" id="SignalP"/>
    </source>
</evidence>
<keyword evidence="7" id="KW-0732">Signal</keyword>
<keyword evidence="5 6" id="KW-0472">Membrane</keyword>
<dbReference type="InterPro" id="IPR007248">
    <property type="entry name" value="Mpv17_PMP22"/>
</dbReference>
<dbReference type="InParanoid" id="A0A1Z5J8A6"/>
<sequence length="232" mass="26300">MLRLHSLFLFAPFLFSVSHGFHTIHRQPISFQNVKHRYPFSPLYIGPEEAWAAYNTALQTDPLVTKSITASVILGAADLTGQALENRSKVSSTIDWARSARFAFFGLVLQAPWNHFYYLLLDGVLPPTEDPFTATNFVKVVIDQGLQAPLFTILIFVFLGALEGKQLEAIQQQLQKDYKNTMLTNWKVFIPATVINIGFVPPIFRVLFLNVVFFGWSIYLSLLLNKDKSEQS</sequence>
<comment type="subcellular location">
    <subcellularLocation>
        <location evidence="1">Membrane</location>
        <topology evidence="1">Multi-pass membrane protein</topology>
    </subcellularLocation>
</comment>
<reference evidence="8 9" key="1">
    <citation type="journal article" date="2015" name="Plant Cell">
        <title>Oil accumulation by the oleaginous diatom Fistulifera solaris as revealed by the genome and transcriptome.</title>
        <authorList>
            <person name="Tanaka T."/>
            <person name="Maeda Y."/>
            <person name="Veluchamy A."/>
            <person name="Tanaka M."/>
            <person name="Abida H."/>
            <person name="Marechal E."/>
            <person name="Bowler C."/>
            <person name="Muto M."/>
            <person name="Sunaga Y."/>
            <person name="Tanaka M."/>
            <person name="Yoshino T."/>
            <person name="Taniguchi T."/>
            <person name="Fukuda Y."/>
            <person name="Nemoto M."/>
            <person name="Matsumoto M."/>
            <person name="Wong P.S."/>
            <person name="Aburatani S."/>
            <person name="Fujibuchi W."/>
        </authorList>
    </citation>
    <scope>NUCLEOTIDE SEQUENCE [LARGE SCALE GENOMIC DNA]</scope>
    <source>
        <strain evidence="8 9">JPCC DA0580</strain>
    </source>
</reference>
<comment type="similarity">
    <text evidence="2 6">Belongs to the peroxisomal membrane protein PXMP2/4 family.</text>
</comment>
<dbReference type="Pfam" id="PF04117">
    <property type="entry name" value="Mpv17_PMP22"/>
    <property type="match status" value="1"/>
</dbReference>
<dbReference type="PANTHER" id="PTHR11266:SF80">
    <property type="entry name" value="PEROXISOMAL MEMBRANE PROTEIN 2"/>
    <property type="match status" value="1"/>
</dbReference>
<evidence type="ECO:0000256" key="3">
    <source>
        <dbReference type="ARBA" id="ARBA00022692"/>
    </source>
</evidence>
<keyword evidence="4 6" id="KW-1133">Transmembrane helix</keyword>
<feature type="transmembrane region" description="Helical" evidence="6">
    <location>
        <begin position="183"/>
        <end position="200"/>
    </location>
</feature>
<evidence type="ECO:0000256" key="4">
    <source>
        <dbReference type="ARBA" id="ARBA00022989"/>
    </source>
</evidence>
<evidence type="ECO:0000256" key="2">
    <source>
        <dbReference type="ARBA" id="ARBA00006824"/>
    </source>
</evidence>
<accession>A0A1Z5J8A6</accession>
<comment type="caution">
    <text evidence="8">The sequence shown here is derived from an EMBL/GenBank/DDBJ whole genome shotgun (WGS) entry which is preliminary data.</text>
</comment>
<dbReference type="GO" id="GO:0016020">
    <property type="term" value="C:membrane"/>
    <property type="evidence" value="ECO:0007669"/>
    <property type="project" value="UniProtKB-SubCell"/>
</dbReference>
<evidence type="ECO:0000256" key="1">
    <source>
        <dbReference type="ARBA" id="ARBA00004141"/>
    </source>
</evidence>
<keyword evidence="3 6" id="KW-0812">Transmembrane</keyword>
<dbReference type="AlphaFoldDB" id="A0A1Z5J8A6"/>
<feature type="signal peptide" evidence="7">
    <location>
        <begin position="1"/>
        <end position="20"/>
    </location>
</feature>
<organism evidence="8 9">
    <name type="scientific">Fistulifera solaris</name>
    <name type="common">Oleaginous diatom</name>
    <dbReference type="NCBI Taxonomy" id="1519565"/>
    <lineage>
        <taxon>Eukaryota</taxon>
        <taxon>Sar</taxon>
        <taxon>Stramenopiles</taxon>
        <taxon>Ochrophyta</taxon>
        <taxon>Bacillariophyta</taxon>
        <taxon>Bacillariophyceae</taxon>
        <taxon>Bacillariophycidae</taxon>
        <taxon>Naviculales</taxon>
        <taxon>Naviculaceae</taxon>
        <taxon>Fistulifera</taxon>
    </lineage>
</organism>
<feature type="transmembrane region" description="Helical" evidence="6">
    <location>
        <begin position="145"/>
        <end position="162"/>
    </location>
</feature>
<keyword evidence="9" id="KW-1185">Reference proteome</keyword>
<evidence type="ECO:0000256" key="5">
    <source>
        <dbReference type="ARBA" id="ARBA00023136"/>
    </source>
</evidence>
<evidence type="ECO:0000313" key="8">
    <source>
        <dbReference type="EMBL" id="GAX10234.1"/>
    </source>
</evidence>
<dbReference type="GO" id="GO:0005737">
    <property type="term" value="C:cytoplasm"/>
    <property type="evidence" value="ECO:0007669"/>
    <property type="project" value="TreeGrafter"/>
</dbReference>
<gene>
    <name evidence="8" type="ORF">FisN_3Lh431</name>
</gene>
<feature type="chain" id="PRO_5012554790" evidence="7">
    <location>
        <begin position="21"/>
        <end position="232"/>
    </location>
</feature>
<evidence type="ECO:0000256" key="6">
    <source>
        <dbReference type="RuleBase" id="RU363053"/>
    </source>
</evidence>
<dbReference type="EMBL" id="BDSP01000016">
    <property type="protein sequence ID" value="GAX10234.1"/>
    <property type="molecule type" value="Genomic_DNA"/>
</dbReference>
<dbReference type="Proteomes" id="UP000198406">
    <property type="component" value="Unassembled WGS sequence"/>
</dbReference>
<feature type="transmembrane region" description="Helical" evidence="6">
    <location>
        <begin position="206"/>
        <end position="224"/>
    </location>
</feature>
<protein>
    <submittedName>
        <fullName evidence="8">Peroxisomal membrane protein 2</fullName>
    </submittedName>
</protein>
<dbReference type="PANTHER" id="PTHR11266">
    <property type="entry name" value="PEROXISOMAL MEMBRANE PROTEIN 2, PXMP2 MPV17"/>
    <property type="match status" value="1"/>
</dbReference>
<dbReference type="OrthoDB" id="430207at2759"/>
<evidence type="ECO:0000313" key="9">
    <source>
        <dbReference type="Proteomes" id="UP000198406"/>
    </source>
</evidence>
<name>A0A1Z5J8A6_FISSO</name>
<proteinExistence type="inferred from homology"/>